<reference evidence="9" key="2">
    <citation type="submission" date="2019-10" db="EMBL/GenBank/DDBJ databases">
        <title>Conservation and host-specific expression of non-tandemly repeated heterogenous ribosome RNA gene in arbuscular mycorrhizal fungi.</title>
        <authorList>
            <person name="Maeda T."/>
            <person name="Kobayashi Y."/>
            <person name="Nakagawa T."/>
            <person name="Ezawa T."/>
            <person name="Yamaguchi K."/>
            <person name="Bino T."/>
            <person name="Nishimoto Y."/>
            <person name="Shigenobu S."/>
            <person name="Kawaguchi M."/>
        </authorList>
    </citation>
    <scope>NUCLEOTIDE SEQUENCE</scope>
    <source>
        <strain evidence="9">HR1</strain>
    </source>
</reference>
<dbReference type="GO" id="GO:0042796">
    <property type="term" value="P:snRNA transcription by RNA polymerase III"/>
    <property type="evidence" value="ECO:0007669"/>
    <property type="project" value="TreeGrafter"/>
</dbReference>
<evidence type="ECO:0000259" key="5">
    <source>
        <dbReference type="PROSITE" id="PS50090"/>
    </source>
</evidence>
<dbReference type="PANTHER" id="PTHR46621:SF1">
    <property type="entry name" value="SNRNA-ACTIVATING PROTEIN COMPLEX SUBUNIT 4"/>
    <property type="match status" value="1"/>
</dbReference>
<evidence type="ECO:0000256" key="2">
    <source>
        <dbReference type="ARBA" id="ARBA00023125"/>
    </source>
</evidence>
<dbReference type="InterPro" id="IPR001005">
    <property type="entry name" value="SANT/Myb"/>
</dbReference>
<dbReference type="PROSITE" id="PS51293">
    <property type="entry name" value="SANT"/>
    <property type="match status" value="2"/>
</dbReference>
<dbReference type="Pfam" id="PF00249">
    <property type="entry name" value="Myb_DNA-binding"/>
    <property type="match status" value="5"/>
</dbReference>
<dbReference type="STRING" id="94130.A0A2Z6R076"/>
<evidence type="ECO:0000256" key="4">
    <source>
        <dbReference type="ARBA" id="ARBA00023242"/>
    </source>
</evidence>
<dbReference type="InterPro" id="IPR051575">
    <property type="entry name" value="Myb-like_DNA-bd"/>
</dbReference>
<dbReference type="Proteomes" id="UP000247702">
    <property type="component" value="Unassembled WGS sequence"/>
</dbReference>
<feature type="domain" description="HTH myb-type" evidence="7">
    <location>
        <begin position="193"/>
        <end position="243"/>
    </location>
</feature>
<keyword evidence="4" id="KW-0539">Nucleus</keyword>
<feature type="domain" description="HTH myb-type" evidence="7">
    <location>
        <begin position="293"/>
        <end position="347"/>
    </location>
</feature>
<feature type="domain" description="SANT" evidence="6">
    <location>
        <begin position="143"/>
        <end position="194"/>
    </location>
</feature>
<dbReference type="PANTHER" id="PTHR46621">
    <property type="entry name" value="SNRNA-ACTIVATING PROTEIN COMPLEX SUBUNIT 4"/>
    <property type="match status" value="1"/>
</dbReference>
<keyword evidence="10" id="KW-1185">Reference proteome</keyword>
<protein>
    <submittedName>
        <fullName evidence="9">Myb-related protein 3R-1-like isoform X1</fullName>
    </submittedName>
</protein>
<keyword evidence="2" id="KW-0238">DNA-binding</keyword>
<reference evidence="8 10" key="1">
    <citation type="submission" date="2017-11" db="EMBL/GenBank/DDBJ databases">
        <title>The genome of Rhizophagus clarus HR1 reveals common genetic basis of auxotrophy among arbuscular mycorrhizal fungi.</title>
        <authorList>
            <person name="Kobayashi Y."/>
        </authorList>
    </citation>
    <scope>NUCLEOTIDE SEQUENCE [LARGE SCALE GENOMIC DNA]</scope>
    <source>
        <strain evidence="8 10">HR1</strain>
    </source>
</reference>
<organism evidence="8 10">
    <name type="scientific">Rhizophagus clarus</name>
    <dbReference type="NCBI Taxonomy" id="94130"/>
    <lineage>
        <taxon>Eukaryota</taxon>
        <taxon>Fungi</taxon>
        <taxon>Fungi incertae sedis</taxon>
        <taxon>Mucoromycota</taxon>
        <taxon>Glomeromycotina</taxon>
        <taxon>Glomeromycetes</taxon>
        <taxon>Glomerales</taxon>
        <taxon>Glomeraceae</taxon>
        <taxon>Rhizophagus</taxon>
    </lineage>
</organism>
<keyword evidence="1" id="KW-0805">Transcription regulation</keyword>
<evidence type="ECO:0000256" key="3">
    <source>
        <dbReference type="ARBA" id="ARBA00023163"/>
    </source>
</evidence>
<evidence type="ECO:0000259" key="7">
    <source>
        <dbReference type="PROSITE" id="PS51294"/>
    </source>
</evidence>
<sequence>MYVQHAWYFAHKTFLNGIEKCNFNDSLIKCFGKHNTRLVPVIMYRSKKTFNINSSIPLTKHFNSLTETKSLIRVLEEESTKIAKGYKLKEWKEEETNLLFMALEIHGNRWKYIHKHYFNYRSLHSIKCKWDREKLKDENSRKNIISKWTPEEDKVLLKGFEKYGRQWRKISRMLPNKESMQVFRRFYLINYTKRGNFTEEEDELLCNLIKKYGGNHWKKIADDMNRPVSTLKRHFRFVLLNSAKFPEWTEQENKLISDSILKYGKDWKKIQKLLPHRLAPSIREHVRFCPLADPYYNSGFWEIDETIRLIKAVRLYGKSWQKVSKFVETRSPFQCRIHFRESFTKKNLESYVLNLKPEGLQGLFLSEKHDQDFLEKLAAEQLLIELKS</sequence>
<dbReference type="PROSITE" id="PS51294">
    <property type="entry name" value="HTH_MYB"/>
    <property type="match status" value="3"/>
</dbReference>
<dbReference type="EMBL" id="BLAL01000013">
    <property type="protein sequence ID" value="GES75225.1"/>
    <property type="molecule type" value="Genomic_DNA"/>
</dbReference>
<name>A0A2Z6R076_9GLOM</name>
<dbReference type="EMBL" id="BEXD01000902">
    <property type="protein sequence ID" value="GBB91004.1"/>
    <property type="molecule type" value="Genomic_DNA"/>
</dbReference>
<evidence type="ECO:0000313" key="9">
    <source>
        <dbReference type="EMBL" id="GES75225.1"/>
    </source>
</evidence>
<evidence type="ECO:0000313" key="8">
    <source>
        <dbReference type="EMBL" id="GBB91004.1"/>
    </source>
</evidence>
<dbReference type="InterPro" id="IPR009057">
    <property type="entry name" value="Homeodomain-like_sf"/>
</dbReference>
<proteinExistence type="predicted"/>
<dbReference type="GO" id="GO:0000978">
    <property type="term" value="F:RNA polymerase II cis-regulatory region sequence-specific DNA binding"/>
    <property type="evidence" value="ECO:0007669"/>
    <property type="project" value="TreeGrafter"/>
</dbReference>
<dbReference type="InterPro" id="IPR017884">
    <property type="entry name" value="SANT_dom"/>
</dbReference>
<accession>A0A2Z6R076</accession>
<dbReference type="InterPro" id="IPR017930">
    <property type="entry name" value="Myb_dom"/>
</dbReference>
<feature type="domain" description="Myb-like" evidence="5">
    <location>
        <begin position="293"/>
        <end position="343"/>
    </location>
</feature>
<feature type="domain" description="SANT" evidence="6">
    <location>
        <begin position="301"/>
        <end position="347"/>
    </location>
</feature>
<dbReference type="GO" id="GO:0001006">
    <property type="term" value="F:RNA polymerase III type 3 promoter sequence-specific DNA binding"/>
    <property type="evidence" value="ECO:0007669"/>
    <property type="project" value="TreeGrafter"/>
</dbReference>
<dbReference type="AlphaFoldDB" id="A0A2Z6R076"/>
<feature type="domain" description="Myb-like" evidence="5">
    <location>
        <begin position="193"/>
        <end position="239"/>
    </location>
</feature>
<dbReference type="SMART" id="SM00717">
    <property type="entry name" value="SANT"/>
    <property type="match status" value="5"/>
</dbReference>
<dbReference type="SUPFAM" id="SSF46689">
    <property type="entry name" value="Homeodomain-like"/>
    <property type="match status" value="4"/>
</dbReference>
<dbReference type="PROSITE" id="PS50090">
    <property type="entry name" value="MYB_LIKE"/>
    <property type="match status" value="4"/>
</dbReference>
<dbReference type="Gene3D" id="1.10.10.60">
    <property type="entry name" value="Homeodomain-like"/>
    <property type="match status" value="5"/>
</dbReference>
<feature type="domain" description="Myb-like" evidence="5">
    <location>
        <begin position="83"/>
        <end position="134"/>
    </location>
</feature>
<feature type="domain" description="HTH myb-type" evidence="7">
    <location>
        <begin position="147"/>
        <end position="185"/>
    </location>
</feature>
<evidence type="ECO:0000256" key="1">
    <source>
        <dbReference type="ARBA" id="ARBA00023015"/>
    </source>
</evidence>
<dbReference type="GO" id="GO:0019185">
    <property type="term" value="C:snRNA-activating protein complex"/>
    <property type="evidence" value="ECO:0007669"/>
    <property type="project" value="TreeGrafter"/>
</dbReference>
<dbReference type="Proteomes" id="UP000615446">
    <property type="component" value="Unassembled WGS sequence"/>
</dbReference>
<gene>
    <name evidence="9" type="ORF">RCL2_000267600</name>
    <name evidence="8" type="ORF">RclHR1_01810007</name>
</gene>
<dbReference type="GO" id="GO:0042795">
    <property type="term" value="P:snRNA transcription by RNA polymerase II"/>
    <property type="evidence" value="ECO:0007669"/>
    <property type="project" value="TreeGrafter"/>
</dbReference>
<evidence type="ECO:0000313" key="10">
    <source>
        <dbReference type="Proteomes" id="UP000247702"/>
    </source>
</evidence>
<comment type="caution">
    <text evidence="8">The sequence shown here is derived from an EMBL/GenBank/DDBJ whole genome shotgun (WGS) entry which is preliminary data.</text>
</comment>
<evidence type="ECO:0000259" key="6">
    <source>
        <dbReference type="PROSITE" id="PS51293"/>
    </source>
</evidence>
<dbReference type="CDD" id="cd00167">
    <property type="entry name" value="SANT"/>
    <property type="match status" value="4"/>
</dbReference>
<feature type="domain" description="Myb-like" evidence="5">
    <location>
        <begin position="146"/>
        <end position="186"/>
    </location>
</feature>
<dbReference type="OrthoDB" id="2143914at2759"/>
<keyword evidence="3" id="KW-0804">Transcription</keyword>